<proteinExistence type="predicted"/>
<feature type="region of interest" description="Disordered" evidence="1">
    <location>
        <begin position="1"/>
        <end position="44"/>
    </location>
</feature>
<sequence>MSKEELNKQAAEKAKEAEDKLKKEKEAADNSTEETKQNIQDTLD</sequence>
<accession>A0ABY4QBI5</accession>
<dbReference type="EMBL" id="CP093217">
    <property type="protein sequence ID" value="UQW80759.1"/>
    <property type="molecule type" value="Genomic_DNA"/>
</dbReference>
<protein>
    <submittedName>
        <fullName evidence="2">Glycopeptide resistance-associated protein GraF</fullName>
    </submittedName>
</protein>
<dbReference type="RefSeq" id="WP_202971254.1">
    <property type="nucleotide sequence ID" value="NZ_CP093217.1"/>
</dbReference>
<evidence type="ECO:0000256" key="1">
    <source>
        <dbReference type="SAM" id="MobiDB-lite"/>
    </source>
</evidence>
<name>A0ABY4QBI5_9STAP</name>
<reference evidence="2" key="1">
    <citation type="submission" date="2022-03" db="EMBL/GenBank/DDBJ databases">
        <title>Complete Genome Sequence of Staphylococcus edaphicus strain CCM 8731.</title>
        <authorList>
            <person name="Rimmer C.O."/>
            <person name="Thomas J.C."/>
        </authorList>
    </citation>
    <scope>NUCLEOTIDE SEQUENCE</scope>
    <source>
        <strain evidence="2">CCM 8731</strain>
    </source>
</reference>
<evidence type="ECO:0000313" key="3">
    <source>
        <dbReference type="Proteomes" id="UP001056588"/>
    </source>
</evidence>
<gene>
    <name evidence="2" type="primary">graF</name>
    <name evidence="2" type="ORF">MNY58_09195</name>
</gene>
<evidence type="ECO:0000313" key="2">
    <source>
        <dbReference type="EMBL" id="UQW80759.1"/>
    </source>
</evidence>
<feature type="compositionally biased region" description="Basic and acidic residues" evidence="1">
    <location>
        <begin position="1"/>
        <end position="36"/>
    </location>
</feature>
<dbReference type="NCBIfam" id="NF038207">
    <property type="entry name" value="glyco_res_GraF"/>
    <property type="match status" value="1"/>
</dbReference>
<organism evidence="2 3">
    <name type="scientific">Staphylococcus edaphicus</name>
    <dbReference type="NCBI Taxonomy" id="1955013"/>
    <lineage>
        <taxon>Bacteria</taxon>
        <taxon>Bacillati</taxon>
        <taxon>Bacillota</taxon>
        <taxon>Bacilli</taxon>
        <taxon>Bacillales</taxon>
        <taxon>Staphylococcaceae</taxon>
        <taxon>Staphylococcus</taxon>
    </lineage>
</organism>
<dbReference type="Proteomes" id="UP001056588">
    <property type="component" value="Chromosome"/>
</dbReference>
<keyword evidence="3" id="KW-1185">Reference proteome</keyword>